<organism evidence="2 3">
    <name type="scientific">Tagetes erecta</name>
    <name type="common">African marigold</name>
    <dbReference type="NCBI Taxonomy" id="13708"/>
    <lineage>
        <taxon>Eukaryota</taxon>
        <taxon>Viridiplantae</taxon>
        <taxon>Streptophyta</taxon>
        <taxon>Embryophyta</taxon>
        <taxon>Tracheophyta</taxon>
        <taxon>Spermatophyta</taxon>
        <taxon>Magnoliopsida</taxon>
        <taxon>eudicotyledons</taxon>
        <taxon>Gunneridae</taxon>
        <taxon>Pentapetalae</taxon>
        <taxon>asterids</taxon>
        <taxon>campanulids</taxon>
        <taxon>Asterales</taxon>
        <taxon>Asteraceae</taxon>
        <taxon>Asteroideae</taxon>
        <taxon>Heliantheae alliance</taxon>
        <taxon>Tageteae</taxon>
        <taxon>Tagetes</taxon>
    </lineage>
</organism>
<feature type="region of interest" description="Disordered" evidence="1">
    <location>
        <begin position="1"/>
        <end position="28"/>
    </location>
</feature>
<sequence length="238" mass="25744">MKGSGETSSSRGGIGGGDKAGNGSHGNDKGNVKIGNWFDILSSVENVVAEGEIVKDPGLVGNVDDKAAGAVHYNSKVKPQVPNRSILTRQAAAGVRLKFVQLADDGLCREKVHHGFSKADLYKYAVIFNKHNPKLPKEQEEEIIDMVLREEIPSFEVFGSWSKFQTRFYRQMCDTINFVKGFNAISEMVEKLEGDIEVESDEDISAQAMKVDGVGTSDGDVIMQSTNASGAADSLKTV</sequence>
<reference evidence="2" key="1">
    <citation type="journal article" date="2023" name="bioRxiv">
        <title>Improved chromosome-level genome assembly for marigold (Tagetes erecta).</title>
        <authorList>
            <person name="Jiang F."/>
            <person name="Yuan L."/>
            <person name="Wang S."/>
            <person name="Wang H."/>
            <person name="Xu D."/>
            <person name="Wang A."/>
            <person name="Fan W."/>
        </authorList>
    </citation>
    <scope>NUCLEOTIDE SEQUENCE</scope>
    <source>
        <strain evidence="2">WSJ</strain>
        <tissue evidence="2">Leaf</tissue>
    </source>
</reference>
<protein>
    <submittedName>
        <fullName evidence="2">Uncharacterized protein</fullName>
    </submittedName>
</protein>
<evidence type="ECO:0000313" key="3">
    <source>
        <dbReference type="Proteomes" id="UP001229421"/>
    </source>
</evidence>
<gene>
    <name evidence="2" type="ORF">QVD17_32418</name>
</gene>
<comment type="caution">
    <text evidence="2">The sequence shown here is derived from an EMBL/GenBank/DDBJ whole genome shotgun (WGS) entry which is preliminary data.</text>
</comment>
<dbReference type="AlphaFoldDB" id="A0AAD8NPQ3"/>
<evidence type="ECO:0000256" key="1">
    <source>
        <dbReference type="SAM" id="MobiDB-lite"/>
    </source>
</evidence>
<feature type="compositionally biased region" description="Low complexity" evidence="1">
    <location>
        <begin position="1"/>
        <end position="11"/>
    </location>
</feature>
<evidence type="ECO:0000313" key="2">
    <source>
        <dbReference type="EMBL" id="KAK1416627.1"/>
    </source>
</evidence>
<keyword evidence="3" id="KW-1185">Reference proteome</keyword>
<feature type="compositionally biased region" description="Gly residues" evidence="1">
    <location>
        <begin position="12"/>
        <end position="24"/>
    </location>
</feature>
<dbReference type="Proteomes" id="UP001229421">
    <property type="component" value="Unassembled WGS sequence"/>
</dbReference>
<dbReference type="EMBL" id="JAUHHV010000008">
    <property type="protein sequence ID" value="KAK1416627.1"/>
    <property type="molecule type" value="Genomic_DNA"/>
</dbReference>
<name>A0AAD8NPQ3_TARER</name>
<accession>A0AAD8NPQ3</accession>
<proteinExistence type="predicted"/>